<protein>
    <submittedName>
        <fullName evidence="1">Uncharacterized protein</fullName>
    </submittedName>
</protein>
<name>A0A0A9D449_ARUDO</name>
<proteinExistence type="predicted"/>
<reference evidence="1" key="2">
    <citation type="journal article" date="2015" name="Data Brief">
        <title>Shoot transcriptome of the giant reed, Arundo donax.</title>
        <authorList>
            <person name="Barrero R.A."/>
            <person name="Guerrero F.D."/>
            <person name="Moolhuijzen P."/>
            <person name="Goolsby J.A."/>
            <person name="Tidwell J."/>
            <person name="Bellgard S.E."/>
            <person name="Bellgard M.I."/>
        </authorList>
    </citation>
    <scope>NUCLEOTIDE SEQUENCE</scope>
    <source>
        <tissue evidence="1">Shoot tissue taken approximately 20 cm above the soil surface</tissue>
    </source>
</reference>
<dbReference type="EMBL" id="GBRH01216427">
    <property type="protein sequence ID" value="JAD81468.1"/>
    <property type="molecule type" value="Transcribed_RNA"/>
</dbReference>
<evidence type="ECO:0000313" key="1">
    <source>
        <dbReference type="EMBL" id="JAD81468.1"/>
    </source>
</evidence>
<dbReference type="AlphaFoldDB" id="A0A0A9D449"/>
<sequence length="58" mass="6299">MKWYFLSSISSSPAVLGDSSSTISACCPKKRRKLVERVNLSTDEFIISMTGSLRAADG</sequence>
<accession>A0A0A9D449</accession>
<reference evidence="1" key="1">
    <citation type="submission" date="2014-09" db="EMBL/GenBank/DDBJ databases">
        <authorList>
            <person name="Magalhaes I.L.F."/>
            <person name="Oliveira U."/>
            <person name="Santos F.R."/>
            <person name="Vidigal T.H.D.A."/>
            <person name="Brescovit A.D."/>
            <person name="Santos A.J."/>
        </authorList>
    </citation>
    <scope>NUCLEOTIDE SEQUENCE</scope>
    <source>
        <tissue evidence="1">Shoot tissue taken approximately 20 cm above the soil surface</tissue>
    </source>
</reference>
<organism evidence="1">
    <name type="scientific">Arundo donax</name>
    <name type="common">Giant reed</name>
    <name type="synonym">Donax arundinaceus</name>
    <dbReference type="NCBI Taxonomy" id="35708"/>
    <lineage>
        <taxon>Eukaryota</taxon>
        <taxon>Viridiplantae</taxon>
        <taxon>Streptophyta</taxon>
        <taxon>Embryophyta</taxon>
        <taxon>Tracheophyta</taxon>
        <taxon>Spermatophyta</taxon>
        <taxon>Magnoliopsida</taxon>
        <taxon>Liliopsida</taxon>
        <taxon>Poales</taxon>
        <taxon>Poaceae</taxon>
        <taxon>PACMAD clade</taxon>
        <taxon>Arundinoideae</taxon>
        <taxon>Arundineae</taxon>
        <taxon>Arundo</taxon>
    </lineage>
</organism>